<sequence length="100" mass="10432">MRDSLDVLRNDLKARIADIHGRAHRLSPLDIHARLDAIRDAAGRAGLSAAEGLAGHSAQLALLPGCRVAVAEALSHFDDALAAGTADRTTILAAIAARLH</sequence>
<evidence type="ECO:0000313" key="2">
    <source>
        <dbReference type="Proteomes" id="UP001526246"/>
    </source>
</evidence>
<dbReference type="Proteomes" id="UP001526246">
    <property type="component" value="Unassembled WGS sequence"/>
</dbReference>
<gene>
    <name evidence="1" type="ORF">OMW55_07555</name>
</gene>
<evidence type="ECO:0000313" key="1">
    <source>
        <dbReference type="EMBL" id="MCW3797657.1"/>
    </source>
</evidence>
<evidence type="ECO:0008006" key="3">
    <source>
        <dbReference type="Google" id="ProtNLM"/>
    </source>
</evidence>
<organism evidence="1 2">
    <name type="scientific">Sphingomonas arvum</name>
    <dbReference type="NCBI Taxonomy" id="2992113"/>
    <lineage>
        <taxon>Bacteria</taxon>
        <taxon>Pseudomonadati</taxon>
        <taxon>Pseudomonadota</taxon>
        <taxon>Alphaproteobacteria</taxon>
        <taxon>Sphingomonadales</taxon>
        <taxon>Sphingomonadaceae</taxon>
        <taxon>Sphingomonas</taxon>
    </lineage>
</organism>
<comment type="caution">
    <text evidence="1">The sequence shown here is derived from an EMBL/GenBank/DDBJ whole genome shotgun (WGS) entry which is preliminary data.</text>
</comment>
<keyword evidence="2" id="KW-1185">Reference proteome</keyword>
<reference evidence="1 2" key="1">
    <citation type="submission" date="2022-10" db="EMBL/GenBank/DDBJ databases">
        <title>Sphingomonas sp.</title>
        <authorList>
            <person name="Jin C."/>
        </authorList>
    </citation>
    <scope>NUCLEOTIDE SEQUENCE [LARGE SCALE GENOMIC DNA]</scope>
    <source>
        <strain evidence="1 2">BN140010</strain>
    </source>
</reference>
<proteinExistence type="predicted"/>
<protein>
    <recommendedName>
        <fullName evidence="3">HPt domain-containing protein</fullName>
    </recommendedName>
</protein>
<dbReference type="EMBL" id="JAPDOB010000002">
    <property type="protein sequence ID" value="MCW3797657.1"/>
    <property type="molecule type" value="Genomic_DNA"/>
</dbReference>
<name>A0ABT3JF03_9SPHN</name>
<accession>A0ABT3JF03</accession>
<dbReference type="RefSeq" id="WP_264882108.1">
    <property type="nucleotide sequence ID" value="NZ_JAPDOB010000002.1"/>
</dbReference>